<dbReference type="EMBL" id="LR797061">
    <property type="protein sequence ID" value="CAB4184618.1"/>
    <property type="molecule type" value="Genomic_DNA"/>
</dbReference>
<protein>
    <submittedName>
        <fullName evidence="1">Uncharacterized protein</fullName>
    </submittedName>
</protein>
<gene>
    <name evidence="1" type="ORF">UFOVP1122_18</name>
</gene>
<organism evidence="1">
    <name type="scientific">uncultured Caudovirales phage</name>
    <dbReference type="NCBI Taxonomy" id="2100421"/>
    <lineage>
        <taxon>Viruses</taxon>
        <taxon>Duplodnaviria</taxon>
        <taxon>Heunggongvirae</taxon>
        <taxon>Uroviricota</taxon>
        <taxon>Caudoviricetes</taxon>
        <taxon>Peduoviridae</taxon>
        <taxon>Maltschvirus</taxon>
        <taxon>Maltschvirus maltsch</taxon>
    </lineage>
</organism>
<name>A0A6J5QUM0_9CAUD</name>
<reference evidence="1" key="1">
    <citation type="submission" date="2020-05" db="EMBL/GenBank/DDBJ databases">
        <authorList>
            <person name="Chiriac C."/>
            <person name="Salcher M."/>
            <person name="Ghai R."/>
            <person name="Kavagutti S V."/>
        </authorList>
    </citation>
    <scope>NUCLEOTIDE SEQUENCE</scope>
</reference>
<proteinExistence type="predicted"/>
<sequence length="214" mass="23816">MSYNLPAGVTPADIDRHFGGNDAPDDTPYIVDRPLDIHFEPMSFYLISDAKRAAESNDAVVIDADKGEIVYSVAPCGDYADVANMLDGRCDICVAHWVDSAPESPQKQAAYAWLRDRGIAKLPFVGAALPKREERLANLTEVKQIKINPQRFSKATLAAYLLKRIQLIEAEHGFTDETGSWQCHGKPGEVFLAYGEREALKDVFEHFELVHHDS</sequence>
<accession>A0A6J5QUM0</accession>
<evidence type="ECO:0000313" key="1">
    <source>
        <dbReference type="EMBL" id="CAB4184618.1"/>
    </source>
</evidence>